<dbReference type="STRING" id="1077972.ARGLB_073_01040"/>
<feature type="region of interest" description="Disordered" evidence="1">
    <location>
        <begin position="86"/>
        <end position="115"/>
    </location>
</feature>
<evidence type="ECO:0000313" key="3">
    <source>
        <dbReference type="Proteomes" id="UP000003828"/>
    </source>
</evidence>
<sequence length="115" mass="12496">MTAYASKTHARSPFPAREPVANWATLSPAEEVEIRRNGRTVAAGCVDMRALDGSVIWLIQDGGRGRALFLQGDGVTVFRRARRNIAGTGHTRIPPQGRPGPRALTTADLRNRPIP</sequence>
<dbReference type="AlphaFoldDB" id="H0QP33"/>
<accession>H0QP33</accession>
<dbReference type="RefSeq" id="WP_003803185.1">
    <property type="nucleotide sequence ID" value="NZ_BAEG01000073.1"/>
</dbReference>
<organism evidence="2 3">
    <name type="scientific">Arthrobacter globiformis (strain ATCC 8010 / DSM 20124 / JCM 1332 / NBRC 12137 / NCIMB 8907 / NRRL B-2979 / 168)</name>
    <dbReference type="NCBI Taxonomy" id="1077972"/>
    <lineage>
        <taxon>Bacteria</taxon>
        <taxon>Bacillati</taxon>
        <taxon>Actinomycetota</taxon>
        <taxon>Actinomycetes</taxon>
        <taxon>Micrococcales</taxon>
        <taxon>Micrococcaceae</taxon>
        <taxon>Arthrobacter</taxon>
    </lineage>
</organism>
<keyword evidence="3" id="KW-1185">Reference proteome</keyword>
<dbReference type="Proteomes" id="UP000003828">
    <property type="component" value="Unassembled WGS sequence"/>
</dbReference>
<comment type="caution">
    <text evidence="2">The sequence shown here is derived from an EMBL/GenBank/DDBJ whole genome shotgun (WGS) entry which is preliminary data.</text>
</comment>
<name>H0QP33_ARTG1</name>
<dbReference type="EMBL" id="BAEG01000073">
    <property type="protein sequence ID" value="GAB14584.1"/>
    <property type="molecule type" value="Genomic_DNA"/>
</dbReference>
<evidence type="ECO:0000256" key="1">
    <source>
        <dbReference type="SAM" id="MobiDB-lite"/>
    </source>
</evidence>
<gene>
    <name evidence="2" type="ORF">ARGLB_073_01040</name>
</gene>
<evidence type="ECO:0000313" key="2">
    <source>
        <dbReference type="EMBL" id="GAB14584.1"/>
    </source>
</evidence>
<reference evidence="2 3" key="1">
    <citation type="submission" date="2011-12" db="EMBL/GenBank/DDBJ databases">
        <title>Whole genome shotgun sequence of Arthrobacter globiformis NBRC 12137.</title>
        <authorList>
            <person name="Miyazawa S."/>
            <person name="Hosoyama A."/>
            <person name="Tsuchikane K."/>
            <person name="Katsumata H."/>
            <person name="Yamazaki S."/>
            <person name="Fujita N."/>
        </authorList>
    </citation>
    <scope>NUCLEOTIDE SEQUENCE [LARGE SCALE GENOMIC DNA]</scope>
    <source>
        <strain evidence="2 3">NBRC 12137</strain>
    </source>
</reference>
<proteinExistence type="predicted"/>
<dbReference type="OrthoDB" id="4947240at2"/>
<protein>
    <submittedName>
        <fullName evidence="2">Uncharacterized protein</fullName>
    </submittedName>
</protein>